<gene>
    <name evidence="5" type="ORF">SAMN05192543_11225</name>
</gene>
<dbReference type="RefSeq" id="WP_170275768.1">
    <property type="nucleotide sequence ID" value="NZ_CP041745.1"/>
</dbReference>
<evidence type="ECO:0008006" key="7">
    <source>
        <dbReference type="Google" id="ProtNLM"/>
    </source>
</evidence>
<evidence type="ECO:0000259" key="3">
    <source>
        <dbReference type="Pfam" id="PF18426"/>
    </source>
</evidence>
<name>A0A1I3USJ9_9BURK</name>
<evidence type="ECO:0000313" key="6">
    <source>
        <dbReference type="Proteomes" id="UP000199548"/>
    </source>
</evidence>
<evidence type="ECO:0000256" key="2">
    <source>
        <dbReference type="SAM" id="SignalP"/>
    </source>
</evidence>
<dbReference type="Pfam" id="PF18443">
    <property type="entry name" value="Tli4_N"/>
    <property type="match status" value="1"/>
</dbReference>
<keyword evidence="6" id="KW-1185">Reference proteome</keyword>
<feature type="compositionally biased region" description="Low complexity" evidence="1">
    <location>
        <begin position="424"/>
        <end position="435"/>
    </location>
</feature>
<keyword evidence="2" id="KW-0732">Signal</keyword>
<protein>
    <recommendedName>
        <fullName evidence="7">Tle cognate immunity protein 4 C-terminal domain-containing protein</fullName>
    </recommendedName>
</protein>
<feature type="domain" description="Tle cognate immunity protein 4 C-terminal" evidence="3">
    <location>
        <begin position="166"/>
        <end position="331"/>
    </location>
</feature>
<dbReference type="Proteomes" id="UP000199548">
    <property type="component" value="Unassembled WGS sequence"/>
</dbReference>
<evidence type="ECO:0000256" key="1">
    <source>
        <dbReference type="SAM" id="MobiDB-lite"/>
    </source>
</evidence>
<feature type="domain" description="Tle cognate immunity protein 4 N-terminal" evidence="4">
    <location>
        <begin position="30"/>
        <end position="135"/>
    </location>
</feature>
<organism evidence="5 6">
    <name type="scientific">Paraburkholderia megapolitana</name>
    <dbReference type="NCBI Taxonomy" id="420953"/>
    <lineage>
        <taxon>Bacteria</taxon>
        <taxon>Pseudomonadati</taxon>
        <taxon>Pseudomonadota</taxon>
        <taxon>Betaproteobacteria</taxon>
        <taxon>Burkholderiales</taxon>
        <taxon>Burkholderiaceae</taxon>
        <taxon>Paraburkholderia</taxon>
    </lineage>
</organism>
<reference evidence="5 6" key="1">
    <citation type="submission" date="2016-10" db="EMBL/GenBank/DDBJ databases">
        <authorList>
            <person name="de Groot N.N."/>
        </authorList>
    </citation>
    <scope>NUCLEOTIDE SEQUENCE [LARGE SCALE GENOMIC DNA]</scope>
    <source>
        <strain evidence="5 6">LMG 23650</strain>
    </source>
</reference>
<feature type="chain" id="PRO_5011784934" description="Tle cognate immunity protein 4 C-terminal domain-containing protein" evidence="2">
    <location>
        <begin position="22"/>
        <end position="442"/>
    </location>
</feature>
<feature type="signal peptide" evidence="2">
    <location>
        <begin position="1"/>
        <end position="21"/>
    </location>
</feature>
<dbReference type="AlphaFoldDB" id="A0A1I3USJ9"/>
<feature type="region of interest" description="Disordered" evidence="1">
    <location>
        <begin position="422"/>
        <end position="442"/>
    </location>
</feature>
<dbReference type="InterPro" id="IPR041290">
    <property type="entry name" value="Tli4_C"/>
</dbReference>
<sequence>MTLIRFAAALCAILFVPICYAKEPAMSDTKTYCVGRFLVDVPADAQINGQAYEYEYGRIDSSTSVENAENFAQDMTRHEADLRAGKQKNKFTLTGVKSPTPDIRVFELSRELVTGPSVGVEAYRWDGGHVFSIQRTGLIPAEYQNIISTLQTDLLPNLRARGADVIPSRPGFCLENGFIANDGKTAQYEDAGISFKFARWPGVLVSVRTMTVTKLGEPTLLQRADSGSVPDAFANLVNHIKTVRRGTREINGRHGEELLETVPTEGGYRLHQFRWEAQGTEISEPLKPTLIVEFESGMTSVNGDPVRPKLTDDEAVAVFDAVVNSLRIRPTDSSAASNDTSSPIQPLGTLARTGSVCPQTGWWTCPEAGSHEIAGGGRQYLVADSVMPVAQVAGSPGFMGKLLGKEQWHTVNTTWQLVAYAQQTTPESASPAPESGPQGDPS</sequence>
<evidence type="ECO:0000259" key="4">
    <source>
        <dbReference type="Pfam" id="PF18443"/>
    </source>
</evidence>
<dbReference type="InterPro" id="IPR040761">
    <property type="entry name" value="Tli4_N"/>
</dbReference>
<proteinExistence type="predicted"/>
<evidence type="ECO:0000313" key="5">
    <source>
        <dbReference type="EMBL" id="SFJ85016.1"/>
    </source>
</evidence>
<dbReference type="STRING" id="420953.SAMN05192543_11225"/>
<dbReference type="EMBL" id="FOQU01000012">
    <property type="protein sequence ID" value="SFJ85016.1"/>
    <property type="molecule type" value="Genomic_DNA"/>
</dbReference>
<accession>A0A1I3USJ9</accession>
<dbReference type="Pfam" id="PF18426">
    <property type="entry name" value="Tli4_C"/>
    <property type="match status" value="1"/>
</dbReference>